<gene>
    <name evidence="3" type="ORF">TCAL_16466</name>
</gene>
<dbReference type="AlphaFoldDB" id="A0A553NMF5"/>
<feature type="signal peptide" evidence="2">
    <location>
        <begin position="1"/>
        <end position="36"/>
    </location>
</feature>
<accession>A0A553NMF5</accession>
<dbReference type="Proteomes" id="UP000318571">
    <property type="component" value="Unassembled WGS sequence"/>
</dbReference>
<evidence type="ECO:0000313" key="4">
    <source>
        <dbReference type="Proteomes" id="UP000318571"/>
    </source>
</evidence>
<evidence type="ECO:0000256" key="2">
    <source>
        <dbReference type="SAM" id="SignalP"/>
    </source>
</evidence>
<keyword evidence="2" id="KW-0732">Signal</keyword>
<keyword evidence="4" id="KW-1185">Reference proteome</keyword>
<feature type="chain" id="PRO_5022019672" evidence="2">
    <location>
        <begin position="37"/>
        <end position="247"/>
    </location>
</feature>
<organism evidence="3 4">
    <name type="scientific">Tigriopus californicus</name>
    <name type="common">Marine copepod</name>
    <dbReference type="NCBI Taxonomy" id="6832"/>
    <lineage>
        <taxon>Eukaryota</taxon>
        <taxon>Metazoa</taxon>
        <taxon>Ecdysozoa</taxon>
        <taxon>Arthropoda</taxon>
        <taxon>Crustacea</taxon>
        <taxon>Multicrustacea</taxon>
        <taxon>Hexanauplia</taxon>
        <taxon>Copepoda</taxon>
        <taxon>Harpacticoida</taxon>
        <taxon>Harpacticidae</taxon>
        <taxon>Tigriopus</taxon>
    </lineage>
</organism>
<evidence type="ECO:0000256" key="1">
    <source>
        <dbReference type="SAM" id="MobiDB-lite"/>
    </source>
</evidence>
<evidence type="ECO:0000313" key="3">
    <source>
        <dbReference type="EMBL" id="TRY66570.1"/>
    </source>
</evidence>
<feature type="compositionally biased region" description="Polar residues" evidence="1">
    <location>
        <begin position="50"/>
        <end position="72"/>
    </location>
</feature>
<feature type="region of interest" description="Disordered" evidence="1">
    <location>
        <begin position="119"/>
        <end position="153"/>
    </location>
</feature>
<proteinExistence type="predicted"/>
<name>A0A553NMF5_TIGCA</name>
<reference evidence="3 4" key="1">
    <citation type="journal article" date="2018" name="Nat. Ecol. Evol.">
        <title>Genomic signatures of mitonuclear coevolution across populations of Tigriopus californicus.</title>
        <authorList>
            <person name="Barreto F.S."/>
            <person name="Watson E.T."/>
            <person name="Lima T.G."/>
            <person name="Willett C.S."/>
            <person name="Edmands S."/>
            <person name="Li W."/>
            <person name="Burton R.S."/>
        </authorList>
    </citation>
    <scope>NUCLEOTIDE SEQUENCE [LARGE SCALE GENOMIC DNA]</scope>
    <source>
        <strain evidence="3 4">San Diego</strain>
    </source>
</reference>
<dbReference type="EMBL" id="VCGU01000045">
    <property type="protein sequence ID" value="TRY66570.1"/>
    <property type="molecule type" value="Genomic_DNA"/>
</dbReference>
<feature type="region of interest" description="Disordered" evidence="1">
    <location>
        <begin position="45"/>
        <end position="78"/>
    </location>
</feature>
<comment type="caution">
    <text evidence="3">The sequence shown here is derived from an EMBL/GenBank/DDBJ whole genome shotgun (WGS) entry which is preliminary data.</text>
</comment>
<protein>
    <submittedName>
        <fullName evidence="3">Uncharacterized protein</fullName>
    </submittedName>
</protein>
<sequence length="247" mass="27334">MHSLLSVSHHAFLRSLVGSLVVQLVQLVQVVQQVLAGKKGKTANHVAENPLNNHQSEPPTQRPITGSHSASQPELGDGSRGFPVVAVPVEAPRINYGLYLSAFGHFCPLIYPGAMEDLMDGSEEEDDDESVEDDGPVDDDDDGYGTEEEDDEDMDGFWDAHRKKRRWWNKALRKLILPFDLLLTHSSVREDVVRQANHHSVDHMGLSLNCPSVMPTTQTVVQAMHALLSSKTSSVSWHPALKRPAQH</sequence>